<dbReference type="GO" id="GO:0022857">
    <property type="term" value="F:transmembrane transporter activity"/>
    <property type="evidence" value="ECO:0007669"/>
    <property type="project" value="InterPro"/>
</dbReference>
<feature type="transmembrane region" description="Helical" evidence="9">
    <location>
        <begin position="46"/>
        <end position="69"/>
    </location>
</feature>
<name>A0A939JNP5_9ACTN</name>
<dbReference type="InterPro" id="IPR011701">
    <property type="entry name" value="MFS"/>
</dbReference>
<evidence type="ECO:0000256" key="4">
    <source>
        <dbReference type="ARBA" id="ARBA00022692"/>
    </source>
</evidence>
<dbReference type="Pfam" id="PF07690">
    <property type="entry name" value="MFS_1"/>
    <property type="match status" value="2"/>
</dbReference>
<keyword evidence="4 9" id="KW-0812">Transmembrane</keyword>
<organism evidence="11 12">
    <name type="scientific">Streptomyces triculaminicus</name>
    <dbReference type="NCBI Taxonomy" id="2816232"/>
    <lineage>
        <taxon>Bacteria</taxon>
        <taxon>Bacillati</taxon>
        <taxon>Actinomycetota</taxon>
        <taxon>Actinomycetes</taxon>
        <taxon>Kitasatosporales</taxon>
        <taxon>Streptomycetaceae</taxon>
        <taxon>Streptomyces</taxon>
    </lineage>
</organism>
<keyword evidence="7" id="KW-0046">Antibiotic resistance</keyword>
<gene>
    <name evidence="11" type="ORF">J1792_22920</name>
</gene>
<feature type="transmembrane region" description="Helical" evidence="9">
    <location>
        <begin position="111"/>
        <end position="130"/>
    </location>
</feature>
<feature type="transmembrane region" description="Helical" evidence="9">
    <location>
        <begin position="336"/>
        <end position="354"/>
    </location>
</feature>
<reference evidence="11" key="1">
    <citation type="submission" date="2021-03" db="EMBL/GenBank/DDBJ databases">
        <title>Streptomyces strains.</title>
        <authorList>
            <person name="Lund M.B."/>
            <person name="Toerring T."/>
        </authorList>
    </citation>
    <scope>NUCLEOTIDE SEQUENCE</scope>
    <source>
        <strain evidence="11">JCM 4242</strain>
    </source>
</reference>
<dbReference type="PROSITE" id="PS00216">
    <property type="entry name" value="SUGAR_TRANSPORT_1"/>
    <property type="match status" value="1"/>
</dbReference>
<dbReference type="PANTHER" id="PTHR42718:SF46">
    <property type="entry name" value="BLR6921 PROTEIN"/>
    <property type="match status" value="1"/>
</dbReference>
<comment type="subcellular location">
    <subcellularLocation>
        <location evidence="1">Cell membrane</location>
        <topology evidence="1">Multi-pass membrane protein</topology>
    </subcellularLocation>
</comment>
<dbReference type="Proteomes" id="UP000664781">
    <property type="component" value="Unassembled WGS sequence"/>
</dbReference>
<sequence>MTRPRPTGRRTGAPGAGGTGSTDEPGSTDRPGTAGPPAARFRWGALVLLCFANFAVLLDSQSVILALPRLAADLGMSTGDAQWVLSAKLLTFGGLLLLGGRTADRLGRRRVFMTGTALFLVSSTACGLAPNGAVLIGARALGGVAAALMVPTALSILVNTFPEGRSRNTALAGWAGIGGIGATAGLLVGGLLTQALGWTWVFFINVPVSLLVLALAPALLTESRAAERQGSYDVAGAVTGTAALFAIVLAVIRASATGWTSPRTLGLFAVAALLAAVFAAVERRSASPLLPPAMLRRRALAGGDLVTLTMGMAAFGLSVASSQYGQVVLGYGPLEFGLLQSVMPTLAFVGAYAGQSVVTRAGLRPVVVACLLLLGAGSLLLSRVPADGSYVPDILWGLVVFGPGLGAGTAAASVAALARVPEHASGVASGLNVASLQIGGALGVAVITSTATTFTAAPGGPDGLTAGLRAAFLACAACAALGLVPALTLLRRSPADARREAGQRPGTGRA</sequence>
<evidence type="ECO:0000259" key="10">
    <source>
        <dbReference type="PROSITE" id="PS50850"/>
    </source>
</evidence>
<comment type="caution">
    <text evidence="11">The sequence shown here is derived from an EMBL/GenBank/DDBJ whole genome shotgun (WGS) entry which is preliminary data.</text>
</comment>
<dbReference type="CDD" id="cd17321">
    <property type="entry name" value="MFS_MMR_MDR_like"/>
    <property type="match status" value="1"/>
</dbReference>
<feature type="transmembrane region" description="Helical" evidence="9">
    <location>
        <begin position="394"/>
        <end position="418"/>
    </location>
</feature>
<feature type="region of interest" description="Disordered" evidence="8">
    <location>
        <begin position="1"/>
        <end position="35"/>
    </location>
</feature>
<dbReference type="Gene3D" id="1.20.1250.20">
    <property type="entry name" value="MFS general substrate transporter like domains"/>
    <property type="match status" value="1"/>
</dbReference>
<proteinExistence type="predicted"/>
<feature type="transmembrane region" description="Helical" evidence="9">
    <location>
        <begin position="136"/>
        <end position="158"/>
    </location>
</feature>
<keyword evidence="6 9" id="KW-0472">Membrane</keyword>
<evidence type="ECO:0000256" key="3">
    <source>
        <dbReference type="ARBA" id="ARBA00022475"/>
    </source>
</evidence>
<dbReference type="InterPro" id="IPR036259">
    <property type="entry name" value="MFS_trans_sf"/>
</dbReference>
<feature type="transmembrane region" description="Helical" evidence="9">
    <location>
        <begin position="81"/>
        <end position="99"/>
    </location>
</feature>
<dbReference type="Gene3D" id="1.20.1720.10">
    <property type="entry name" value="Multidrug resistance protein D"/>
    <property type="match status" value="1"/>
</dbReference>
<evidence type="ECO:0000256" key="1">
    <source>
        <dbReference type="ARBA" id="ARBA00004651"/>
    </source>
</evidence>
<accession>A0A939JNP5</accession>
<keyword evidence="5 9" id="KW-1133">Transmembrane helix</keyword>
<evidence type="ECO:0000256" key="5">
    <source>
        <dbReference type="ARBA" id="ARBA00022989"/>
    </source>
</evidence>
<evidence type="ECO:0000256" key="7">
    <source>
        <dbReference type="ARBA" id="ARBA00023251"/>
    </source>
</evidence>
<feature type="transmembrane region" description="Helical" evidence="9">
    <location>
        <begin position="430"/>
        <end position="451"/>
    </location>
</feature>
<feature type="transmembrane region" description="Helical" evidence="9">
    <location>
        <begin position="302"/>
        <end position="324"/>
    </location>
</feature>
<dbReference type="GO" id="GO:0005886">
    <property type="term" value="C:plasma membrane"/>
    <property type="evidence" value="ECO:0007669"/>
    <property type="project" value="UniProtKB-SubCell"/>
</dbReference>
<evidence type="ECO:0000313" key="11">
    <source>
        <dbReference type="EMBL" id="MBO0655526.1"/>
    </source>
</evidence>
<evidence type="ECO:0000313" key="12">
    <source>
        <dbReference type="Proteomes" id="UP000664781"/>
    </source>
</evidence>
<feature type="transmembrane region" description="Helical" evidence="9">
    <location>
        <begin position="471"/>
        <end position="490"/>
    </location>
</feature>
<dbReference type="InterPro" id="IPR020846">
    <property type="entry name" value="MFS_dom"/>
</dbReference>
<dbReference type="AlphaFoldDB" id="A0A939JNP5"/>
<dbReference type="EMBL" id="JAFMOF010000003">
    <property type="protein sequence ID" value="MBO0655526.1"/>
    <property type="molecule type" value="Genomic_DNA"/>
</dbReference>
<dbReference type="SUPFAM" id="SSF103473">
    <property type="entry name" value="MFS general substrate transporter"/>
    <property type="match status" value="1"/>
</dbReference>
<feature type="transmembrane region" description="Helical" evidence="9">
    <location>
        <begin position="264"/>
        <end position="281"/>
    </location>
</feature>
<keyword evidence="12" id="KW-1185">Reference proteome</keyword>
<keyword evidence="2" id="KW-0813">Transport</keyword>
<evidence type="ECO:0000256" key="2">
    <source>
        <dbReference type="ARBA" id="ARBA00022448"/>
    </source>
</evidence>
<feature type="transmembrane region" description="Helical" evidence="9">
    <location>
        <begin position="232"/>
        <end position="252"/>
    </location>
</feature>
<dbReference type="GO" id="GO:0046677">
    <property type="term" value="P:response to antibiotic"/>
    <property type="evidence" value="ECO:0007669"/>
    <property type="project" value="UniProtKB-KW"/>
</dbReference>
<keyword evidence="3" id="KW-1003">Cell membrane</keyword>
<dbReference type="PROSITE" id="PS50850">
    <property type="entry name" value="MFS"/>
    <property type="match status" value="1"/>
</dbReference>
<feature type="transmembrane region" description="Helical" evidence="9">
    <location>
        <begin position="361"/>
        <end position="382"/>
    </location>
</feature>
<feature type="compositionally biased region" description="Low complexity" evidence="8">
    <location>
        <begin position="1"/>
        <end position="13"/>
    </location>
</feature>
<feature type="transmembrane region" description="Helical" evidence="9">
    <location>
        <begin position="170"/>
        <end position="192"/>
    </location>
</feature>
<evidence type="ECO:0000256" key="6">
    <source>
        <dbReference type="ARBA" id="ARBA00023136"/>
    </source>
</evidence>
<evidence type="ECO:0000256" key="8">
    <source>
        <dbReference type="SAM" id="MobiDB-lite"/>
    </source>
</evidence>
<dbReference type="RefSeq" id="WP_207248074.1">
    <property type="nucleotide sequence ID" value="NZ_JAFMOF010000003.1"/>
</dbReference>
<protein>
    <submittedName>
        <fullName evidence="11">MFS transporter</fullName>
    </submittedName>
</protein>
<feature type="domain" description="Major facilitator superfamily (MFS) profile" evidence="10">
    <location>
        <begin position="45"/>
        <end position="494"/>
    </location>
</feature>
<feature type="transmembrane region" description="Helical" evidence="9">
    <location>
        <begin position="198"/>
        <end position="220"/>
    </location>
</feature>
<dbReference type="PANTHER" id="PTHR42718">
    <property type="entry name" value="MAJOR FACILITATOR SUPERFAMILY MULTIDRUG TRANSPORTER MFSC"/>
    <property type="match status" value="1"/>
</dbReference>
<dbReference type="InterPro" id="IPR005829">
    <property type="entry name" value="Sugar_transporter_CS"/>
</dbReference>
<evidence type="ECO:0000256" key="9">
    <source>
        <dbReference type="SAM" id="Phobius"/>
    </source>
</evidence>